<dbReference type="Pfam" id="PF19300">
    <property type="entry name" value="BPD_transp_1_N"/>
    <property type="match status" value="1"/>
</dbReference>
<feature type="transmembrane region" description="Helical" evidence="7">
    <location>
        <begin position="12"/>
        <end position="31"/>
    </location>
</feature>
<evidence type="ECO:0000256" key="1">
    <source>
        <dbReference type="ARBA" id="ARBA00004651"/>
    </source>
</evidence>
<evidence type="ECO:0000313" key="10">
    <source>
        <dbReference type="Proteomes" id="UP000053331"/>
    </source>
</evidence>
<dbReference type="GO" id="GO:0055085">
    <property type="term" value="P:transmembrane transport"/>
    <property type="evidence" value="ECO:0007669"/>
    <property type="project" value="InterPro"/>
</dbReference>
<dbReference type="Gene3D" id="1.10.3720.10">
    <property type="entry name" value="MetI-like"/>
    <property type="match status" value="1"/>
</dbReference>
<dbReference type="Proteomes" id="UP000053331">
    <property type="component" value="Unassembled WGS sequence"/>
</dbReference>
<dbReference type="EMBL" id="JNFH02000030">
    <property type="protein sequence ID" value="KDS91446.1"/>
    <property type="molecule type" value="Genomic_DNA"/>
</dbReference>
<evidence type="ECO:0000256" key="4">
    <source>
        <dbReference type="ARBA" id="ARBA00022692"/>
    </source>
</evidence>
<comment type="subcellular location">
    <subcellularLocation>
        <location evidence="1 7">Cell membrane</location>
        <topology evidence="1 7">Multi-pass membrane protein</topology>
    </subcellularLocation>
</comment>
<dbReference type="OrthoDB" id="44105at2157"/>
<protein>
    <submittedName>
        <fullName evidence="9">Peptide ABC transporter permease</fullName>
    </submittedName>
</protein>
<keyword evidence="6 7" id="KW-0472">Membrane</keyword>
<keyword evidence="3" id="KW-1003">Cell membrane</keyword>
<dbReference type="SUPFAM" id="SSF161098">
    <property type="entry name" value="MetI-like"/>
    <property type="match status" value="1"/>
</dbReference>
<dbReference type="GO" id="GO:0005886">
    <property type="term" value="C:plasma membrane"/>
    <property type="evidence" value="ECO:0007669"/>
    <property type="project" value="UniProtKB-SubCell"/>
</dbReference>
<dbReference type="PROSITE" id="PS50928">
    <property type="entry name" value="ABC_TM1"/>
    <property type="match status" value="1"/>
</dbReference>
<dbReference type="InterPro" id="IPR000515">
    <property type="entry name" value="MetI-like"/>
</dbReference>
<feature type="transmembrane region" description="Helical" evidence="7">
    <location>
        <begin position="312"/>
        <end position="333"/>
    </location>
</feature>
<dbReference type="InterPro" id="IPR045621">
    <property type="entry name" value="BPD_transp_1_N"/>
</dbReference>
<gene>
    <name evidence="9" type="ORF">FK85_02075</name>
</gene>
<feature type="transmembrane region" description="Helical" evidence="7">
    <location>
        <begin position="261"/>
        <end position="292"/>
    </location>
</feature>
<feature type="domain" description="ABC transmembrane type-1" evidence="8">
    <location>
        <begin position="99"/>
        <end position="330"/>
    </location>
</feature>
<feature type="transmembrane region" description="Helical" evidence="7">
    <location>
        <begin position="105"/>
        <end position="126"/>
    </location>
</feature>
<keyword evidence="4 7" id="KW-0812">Transmembrane</keyword>
<dbReference type="RefSeq" id="WP_050024856.1">
    <property type="nucleotide sequence ID" value="NZ_JNFH02000030.1"/>
</dbReference>
<dbReference type="InterPro" id="IPR035906">
    <property type="entry name" value="MetI-like_sf"/>
</dbReference>
<evidence type="ECO:0000313" key="9">
    <source>
        <dbReference type="EMBL" id="KDS91446.1"/>
    </source>
</evidence>
<evidence type="ECO:0000259" key="8">
    <source>
        <dbReference type="PROSITE" id="PS50928"/>
    </source>
</evidence>
<comment type="similarity">
    <text evidence="7">Belongs to the binding-protein-dependent transport system permease family.</text>
</comment>
<keyword evidence="5 7" id="KW-1133">Transmembrane helix</keyword>
<name>A0A081EVK8_9EURY</name>
<evidence type="ECO:0000256" key="6">
    <source>
        <dbReference type="ARBA" id="ARBA00023136"/>
    </source>
</evidence>
<sequence>MFPKRFVLKRLLLLVPVLIGVATLVFSILHLSPGDPALTIAGERASQEFVERIRADLGLNDPIWVQYIDFLGNVVRFDFGESYVINRNTTVREIMANTLPVTLELALYGQLFGILFGIPLGVLSAVKQDTLTDHGTRVGALAGISVPIFWSGPLLILLFAQVLGVLPTSGRISSTFSVSPIRVTGMVTIDTLLAGEWDMFKSAVRHMLLPSLVIGVYSMALISRMMRSSMLEVVRQDYMRTARAKGQGAKITVLKHGFRNALIPVVTIIGIQFGGLLGGAVLTETVFAIGGIGTLLVEAIEVGDYPIVQGTVLTFAFLFTLVNLVVDITYSYLDPRIQQ</sequence>
<feature type="transmembrane region" description="Helical" evidence="7">
    <location>
        <begin position="203"/>
        <end position="222"/>
    </location>
</feature>
<dbReference type="PANTHER" id="PTHR43163:SF6">
    <property type="entry name" value="DIPEPTIDE TRANSPORT SYSTEM PERMEASE PROTEIN DPPB-RELATED"/>
    <property type="match status" value="1"/>
</dbReference>
<reference evidence="9 10" key="1">
    <citation type="journal article" date="2015" name="Genome Announc.">
        <title>Draft genome sequence of a Halorubrum H3 strain isolated from the burlinskoye salt lake (Altai Krai, Russia).</title>
        <authorList>
            <person name="Rozanov A.S."/>
            <person name="Bryanskaya A.V."/>
            <person name="Malup T.K."/>
            <person name="Kotenko A.V."/>
            <person name="Peltek S.E."/>
        </authorList>
    </citation>
    <scope>NUCLEOTIDE SEQUENCE [LARGE SCALE GENOMIC DNA]</scope>
    <source>
        <strain evidence="9 10">H3</strain>
    </source>
</reference>
<dbReference type="CDD" id="cd06261">
    <property type="entry name" value="TM_PBP2"/>
    <property type="match status" value="1"/>
</dbReference>
<evidence type="ECO:0000256" key="3">
    <source>
        <dbReference type="ARBA" id="ARBA00022475"/>
    </source>
</evidence>
<proteinExistence type="inferred from homology"/>
<dbReference type="AlphaFoldDB" id="A0A081EVK8"/>
<evidence type="ECO:0000256" key="5">
    <source>
        <dbReference type="ARBA" id="ARBA00022989"/>
    </source>
</evidence>
<evidence type="ECO:0000256" key="2">
    <source>
        <dbReference type="ARBA" id="ARBA00022448"/>
    </source>
</evidence>
<feature type="transmembrane region" description="Helical" evidence="7">
    <location>
        <begin position="138"/>
        <end position="160"/>
    </location>
</feature>
<dbReference type="PANTHER" id="PTHR43163">
    <property type="entry name" value="DIPEPTIDE TRANSPORT SYSTEM PERMEASE PROTEIN DPPB-RELATED"/>
    <property type="match status" value="1"/>
</dbReference>
<evidence type="ECO:0000256" key="7">
    <source>
        <dbReference type="RuleBase" id="RU363032"/>
    </source>
</evidence>
<keyword evidence="10" id="KW-1185">Reference proteome</keyword>
<organism evidence="9 10">
    <name type="scientific">Halorubrum saccharovorum</name>
    <dbReference type="NCBI Taxonomy" id="2248"/>
    <lineage>
        <taxon>Archaea</taxon>
        <taxon>Methanobacteriati</taxon>
        <taxon>Methanobacteriota</taxon>
        <taxon>Stenosarchaea group</taxon>
        <taxon>Halobacteria</taxon>
        <taxon>Halobacteriales</taxon>
        <taxon>Haloferacaceae</taxon>
        <taxon>Halorubrum</taxon>
    </lineage>
</organism>
<comment type="caution">
    <text evidence="9">The sequence shown here is derived from an EMBL/GenBank/DDBJ whole genome shotgun (WGS) entry which is preliminary data.</text>
</comment>
<dbReference type="Pfam" id="PF00528">
    <property type="entry name" value="BPD_transp_1"/>
    <property type="match status" value="1"/>
</dbReference>
<keyword evidence="2 7" id="KW-0813">Transport</keyword>
<accession>A0A081EVK8</accession>